<name>A0A0E9WN58_ANGAN</name>
<dbReference type="AlphaFoldDB" id="A0A0E9WN58"/>
<sequence>MLHTHQEFPTAQHILFLNFRFCCKQKMGERLFALIMNKHFGYPLWSHSKLLPF</sequence>
<reference evidence="1" key="2">
    <citation type="journal article" date="2015" name="Fish Shellfish Immunol.">
        <title>Early steps in the European eel (Anguilla anguilla)-Vibrio vulnificus interaction in the gills: Role of the RtxA13 toxin.</title>
        <authorList>
            <person name="Callol A."/>
            <person name="Pajuelo D."/>
            <person name="Ebbesson L."/>
            <person name="Teles M."/>
            <person name="MacKenzie S."/>
            <person name="Amaro C."/>
        </authorList>
    </citation>
    <scope>NUCLEOTIDE SEQUENCE</scope>
</reference>
<accession>A0A0E9WN58</accession>
<dbReference type="EMBL" id="GBXM01016748">
    <property type="protein sequence ID" value="JAH91829.1"/>
    <property type="molecule type" value="Transcribed_RNA"/>
</dbReference>
<evidence type="ECO:0000313" key="1">
    <source>
        <dbReference type="EMBL" id="JAH91829.1"/>
    </source>
</evidence>
<organism evidence="1">
    <name type="scientific">Anguilla anguilla</name>
    <name type="common">European freshwater eel</name>
    <name type="synonym">Muraena anguilla</name>
    <dbReference type="NCBI Taxonomy" id="7936"/>
    <lineage>
        <taxon>Eukaryota</taxon>
        <taxon>Metazoa</taxon>
        <taxon>Chordata</taxon>
        <taxon>Craniata</taxon>
        <taxon>Vertebrata</taxon>
        <taxon>Euteleostomi</taxon>
        <taxon>Actinopterygii</taxon>
        <taxon>Neopterygii</taxon>
        <taxon>Teleostei</taxon>
        <taxon>Anguilliformes</taxon>
        <taxon>Anguillidae</taxon>
        <taxon>Anguilla</taxon>
    </lineage>
</organism>
<reference evidence="1" key="1">
    <citation type="submission" date="2014-11" db="EMBL/GenBank/DDBJ databases">
        <authorList>
            <person name="Amaro Gonzalez C."/>
        </authorList>
    </citation>
    <scope>NUCLEOTIDE SEQUENCE</scope>
</reference>
<proteinExistence type="predicted"/>
<protein>
    <submittedName>
        <fullName evidence="1">Uncharacterized protein</fullName>
    </submittedName>
</protein>